<dbReference type="PANTHER" id="PTHR30151">
    <property type="entry name" value="ALKANE SULFONATE ABC TRANSPORTER-RELATED, MEMBRANE SUBUNIT"/>
    <property type="match status" value="1"/>
</dbReference>
<dbReference type="GO" id="GO:0005886">
    <property type="term" value="C:plasma membrane"/>
    <property type="evidence" value="ECO:0007669"/>
    <property type="project" value="UniProtKB-SubCell"/>
</dbReference>
<dbReference type="Proteomes" id="UP001236014">
    <property type="component" value="Chromosome"/>
</dbReference>
<dbReference type="KEGG" id="acab:QRX50_40880"/>
<proteinExistence type="inferred from homology"/>
<dbReference type="EMBL" id="CP127294">
    <property type="protein sequence ID" value="WIX77696.1"/>
    <property type="molecule type" value="Genomic_DNA"/>
</dbReference>
<keyword evidence="10" id="KW-1185">Reference proteome</keyword>
<evidence type="ECO:0000256" key="6">
    <source>
        <dbReference type="ARBA" id="ARBA00023136"/>
    </source>
</evidence>
<dbReference type="GO" id="GO:0055085">
    <property type="term" value="P:transmembrane transport"/>
    <property type="evidence" value="ECO:0007669"/>
    <property type="project" value="InterPro"/>
</dbReference>
<keyword evidence="4 7" id="KW-0812">Transmembrane</keyword>
<protein>
    <submittedName>
        <fullName evidence="9">ABC transporter permease subunit</fullName>
    </submittedName>
</protein>
<feature type="domain" description="ABC transmembrane type-1" evidence="8">
    <location>
        <begin position="60"/>
        <end position="244"/>
    </location>
</feature>
<evidence type="ECO:0000256" key="5">
    <source>
        <dbReference type="ARBA" id="ARBA00022989"/>
    </source>
</evidence>
<comment type="similarity">
    <text evidence="7">Belongs to the binding-protein-dependent transport system permease family.</text>
</comment>
<keyword evidence="6 7" id="KW-0472">Membrane</keyword>
<name>A0A9Y2MTE6_9PSEU</name>
<dbReference type="PANTHER" id="PTHR30151:SF0">
    <property type="entry name" value="ABC TRANSPORTER PERMEASE PROTEIN MJ0413-RELATED"/>
    <property type="match status" value="1"/>
</dbReference>
<keyword evidence="3" id="KW-1003">Cell membrane</keyword>
<evidence type="ECO:0000256" key="7">
    <source>
        <dbReference type="RuleBase" id="RU363032"/>
    </source>
</evidence>
<sequence length="254" mass="27112">MPRRTRKSGVAPLRGLLPLALVLVLWQVIGDSSSTFFPPPAAWFSQTWELTSGGALVEGLLATLETFVLSLLAATVLGAVLGLLIGHVPLAERLLGPILEYFRFLPGVALVPLAVLLVGYTESMKLYVVVFGALWPVLLQVRQSAKSADVVLSDVASTLRLGKFAAFRKIHLPAIVPGLLLGVKIAAPLTLVLVLVVEISTQVSGLGKLMETAQQNFQSGQVYGLVVVVGLVALVINMLVSGIEGFLLRYRPQN</sequence>
<dbReference type="Gene3D" id="1.10.3720.10">
    <property type="entry name" value="MetI-like"/>
    <property type="match status" value="1"/>
</dbReference>
<dbReference type="PROSITE" id="PS50928">
    <property type="entry name" value="ABC_TM1"/>
    <property type="match status" value="1"/>
</dbReference>
<evidence type="ECO:0000313" key="10">
    <source>
        <dbReference type="Proteomes" id="UP001236014"/>
    </source>
</evidence>
<dbReference type="Pfam" id="PF00528">
    <property type="entry name" value="BPD_transp_1"/>
    <property type="match status" value="1"/>
</dbReference>
<dbReference type="InterPro" id="IPR035906">
    <property type="entry name" value="MetI-like_sf"/>
</dbReference>
<dbReference type="CDD" id="cd06261">
    <property type="entry name" value="TM_PBP2"/>
    <property type="match status" value="1"/>
</dbReference>
<evidence type="ECO:0000256" key="3">
    <source>
        <dbReference type="ARBA" id="ARBA00022475"/>
    </source>
</evidence>
<evidence type="ECO:0000259" key="8">
    <source>
        <dbReference type="PROSITE" id="PS50928"/>
    </source>
</evidence>
<feature type="transmembrane region" description="Helical" evidence="7">
    <location>
        <begin position="222"/>
        <end position="248"/>
    </location>
</feature>
<keyword evidence="2 7" id="KW-0813">Transport</keyword>
<feature type="transmembrane region" description="Helical" evidence="7">
    <location>
        <begin position="170"/>
        <end position="197"/>
    </location>
</feature>
<organism evidence="9 10">
    <name type="scientific">Amycolatopsis carbonis</name>
    <dbReference type="NCBI Taxonomy" id="715471"/>
    <lineage>
        <taxon>Bacteria</taxon>
        <taxon>Bacillati</taxon>
        <taxon>Actinomycetota</taxon>
        <taxon>Actinomycetes</taxon>
        <taxon>Pseudonocardiales</taxon>
        <taxon>Pseudonocardiaceae</taxon>
        <taxon>Amycolatopsis</taxon>
    </lineage>
</organism>
<evidence type="ECO:0000313" key="9">
    <source>
        <dbReference type="EMBL" id="WIX77696.1"/>
    </source>
</evidence>
<dbReference type="AlphaFoldDB" id="A0A9Y2MTE6"/>
<evidence type="ECO:0000256" key="2">
    <source>
        <dbReference type="ARBA" id="ARBA00022448"/>
    </source>
</evidence>
<evidence type="ECO:0000256" key="1">
    <source>
        <dbReference type="ARBA" id="ARBA00004651"/>
    </source>
</evidence>
<keyword evidence="5 7" id="KW-1133">Transmembrane helix</keyword>
<feature type="transmembrane region" description="Helical" evidence="7">
    <location>
        <begin position="98"/>
        <end position="118"/>
    </location>
</feature>
<evidence type="ECO:0000256" key="4">
    <source>
        <dbReference type="ARBA" id="ARBA00022692"/>
    </source>
</evidence>
<comment type="subcellular location">
    <subcellularLocation>
        <location evidence="1 7">Cell membrane</location>
        <topology evidence="1 7">Multi-pass membrane protein</topology>
    </subcellularLocation>
</comment>
<dbReference type="InterPro" id="IPR000515">
    <property type="entry name" value="MetI-like"/>
</dbReference>
<dbReference type="RefSeq" id="WP_285968435.1">
    <property type="nucleotide sequence ID" value="NZ_CP127294.1"/>
</dbReference>
<feature type="transmembrane region" description="Helical" evidence="7">
    <location>
        <begin position="67"/>
        <end position="86"/>
    </location>
</feature>
<gene>
    <name evidence="9" type="ORF">QRX50_40880</name>
</gene>
<accession>A0A9Y2MTE6</accession>
<dbReference type="SUPFAM" id="SSF161098">
    <property type="entry name" value="MetI-like"/>
    <property type="match status" value="1"/>
</dbReference>
<reference evidence="9 10" key="1">
    <citation type="submission" date="2023-06" db="EMBL/GenBank/DDBJ databases">
        <authorList>
            <person name="Oyuntsetseg B."/>
            <person name="Kim S.B."/>
        </authorList>
    </citation>
    <scope>NUCLEOTIDE SEQUENCE [LARGE SCALE GENOMIC DNA]</scope>
    <source>
        <strain evidence="9 10">2-15</strain>
    </source>
</reference>